<proteinExistence type="predicted"/>
<keyword evidence="1" id="KW-0732">Signal</keyword>
<protein>
    <recommendedName>
        <fullName evidence="4">Peptidase inhibitor family I36</fullName>
    </recommendedName>
</protein>
<comment type="caution">
    <text evidence="2">The sequence shown here is derived from an EMBL/GenBank/DDBJ whole genome shotgun (WGS) entry which is preliminary data.</text>
</comment>
<organism evidence="2 3">
    <name type="scientific">Micromonospora zhanjiangensis</name>
    <dbReference type="NCBI Taxonomy" id="1522057"/>
    <lineage>
        <taxon>Bacteria</taxon>
        <taxon>Bacillati</taxon>
        <taxon>Actinomycetota</taxon>
        <taxon>Actinomycetes</taxon>
        <taxon>Micromonosporales</taxon>
        <taxon>Micromonosporaceae</taxon>
        <taxon>Micromonospora</taxon>
    </lineage>
</organism>
<dbReference type="RefSeq" id="WP_377545988.1">
    <property type="nucleotide sequence ID" value="NZ_JBHSBN010000009.1"/>
</dbReference>
<dbReference type="Proteomes" id="UP001595868">
    <property type="component" value="Unassembled WGS sequence"/>
</dbReference>
<accession>A0ABV8KMG9</accession>
<sequence length="152" mass="15884">MRRVARRLAISITAAAVATVALASPAQAASNPYSAAQACATDFGGSWASVSDGHRSITAPDGTRVGDVYLMYNSGTGYNCVATIKRVAVGSSTGVSAGIRVEGSSWAYRSGNYKYYQTIQRSAVDKCVMYTGEVLYGTSWQGGGRLSWGNCG</sequence>
<evidence type="ECO:0000256" key="1">
    <source>
        <dbReference type="SAM" id="SignalP"/>
    </source>
</evidence>
<dbReference type="EMBL" id="JBHSBN010000009">
    <property type="protein sequence ID" value="MFC4107262.1"/>
    <property type="molecule type" value="Genomic_DNA"/>
</dbReference>
<name>A0ABV8KMG9_9ACTN</name>
<evidence type="ECO:0008006" key="4">
    <source>
        <dbReference type="Google" id="ProtNLM"/>
    </source>
</evidence>
<reference evidence="3" key="1">
    <citation type="journal article" date="2019" name="Int. J. Syst. Evol. Microbiol.">
        <title>The Global Catalogue of Microorganisms (GCM) 10K type strain sequencing project: providing services to taxonomists for standard genome sequencing and annotation.</title>
        <authorList>
            <consortium name="The Broad Institute Genomics Platform"/>
            <consortium name="The Broad Institute Genome Sequencing Center for Infectious Disease"/>
            <person name="Wu L."/>
            <person name="Ma J."/>
        </authorList>
    </citation>
    <scope>NUCLEOTIDE SEQUENCE [LARGE SCALE GENOMIC DNA]</scope>
    <source>
        <strain evidence="3">2902at01</strain>
    </source>
</reference>
<evidence type="ECO:0000313" key="2">
    <source>
        <dbReference type="EMBL" id="MFC4107262.1"/>
    </source>
</evidence>
<keyword evidence="3" id="KW-1185">Reference proteome</keyword>
<dbReference type="PROSITE" id="PS51318">
    <property type="entry name" value="TAT"/>
    <property type="match status" value="1"/>
</dbReference>
<gene>
    <name evidence="2" type="ORF">ACFOX0_15185</name>
</gene>
<feature type="chain" id="PRO_5046634542" description="Peptidase inhibitor family I36" evidence="1">
    <location>
        <begin position="29"/>
        <end position="152"/>
    </location>
</feature>
<dbReference type="InterPro" id="IPR006311">
    <property type="entry name" value="TAT_signal"/>
</dbReference>
<evidence type="ECO:0000313" key="3">
    <source>
        <dbReference type="Proteomes" id="UP001595868"/>
    </source>
</evidence>
<feature type="signal peptide" evidence="1">
    <location>
        <begin position="1"/>
        <end position="28"/>
    </location>
</feature>